<dbReference type="AlphaFoldDB" id="A0A2N1PSA0"/>
<dbReference type="GO" id="GO:0016491">
    <property type="term" value="F:oxidoreductase activity"/>
    <property type="evidence" value="ECO:0007669"/>
    <property type="project" value="InterPro"/>
</dbReference>
<organism evidence="3 4">
    <name type="scientific">Candidatus Wallbacteria bacterium HGW-Wallbacteria-1</name>
    <dbReference type="NCBI Taxonomy" id="2013854"/>
    <lineage>
        <taxon>Bacteria</taxon>
        <taxon>Candidatus Walliibacteriota</taxon>
    </lineage>
</organism>
<dbReference type="GO" id="GO:0010181">
    <property type="term" value="F:FMN binding"/>
    <property type="evidence" value="ECO:0007669"/>
    <property type="project" value="InterPro"/>
</dbReference>
<accession>A0A2N1PSA0</accession>
<gene>
    <name evidence="3" type="ORF">CVV64_05465</name>
</gene>
<dbReference type="PROSITE" id="PS50902">
    <property type="entry name" value="FLAVODOXIN_LIKE"/>
    <property type="match status" value="1"/>
</dbReference>
<dbReference type="Gene3D" id="3.40.50.360">
    <property type="match status" value="1"/>
</dbReference>
<keyword evidence="3" id="KW-0378">Hydrolase</keyword>
<dbReference type="PANTHER" id="PTHR43717:SF1">
    <property type="entry name" value="ANAEROBIC NITRIC OXIDE REDUCTASE FLAVORUBREDOXIN"/>
    <property type="match status" value="1"/>
</dbReference>
<dbReference type="GO" id="GO:0046872">
    <property type="term" value="F:metal ion binding"/>
    <property type="evidence" value="ECO:0007669"/>
    <property type="project" value="InterPro"/>
</dbReference>
<dbReference type="SUPFAM" id="SSF56281">
    <property type="entry name" value="Metallo-hydrolase/oxidoreductase"/>
    <property type="match status" value="1"/>
</dbReference>
<name>A0A2N1PSA0_9BACT</name>
<dbReference type="CDD" id="cd07709">
    <property type="entry name" value="flavodiiron_proteins_MBL-fold"/>
    <property type="match status" value="1"/>
</dbReference>
<evidence type="ECO:0000256" key="1">
    <source>
        <dbReference type="ARBA" id="ARBA00007121"/>
    </source>
</evidence>
<dbReference type="Gene3D" id="3.60.15.10">
    <property type="entry name" value="Ribonuclease Z/Hydroxyacylglutathione hydrolase-like"/>
    <property type="match status" value="1"/>
</dbReference>
<dbReference type="InterPro" id="IPR001279">
    <property type="entry name" value="Metallo-B-lactamas"/>
</dbReference>
<dbReference type="GO" id="GO:0009055">
    <property type="term" value="F:electron transfer activity"/>
    <property type="evidence" value="ECO:0007669"/>
    <property type="project" value="InterPro"/>
</dbReference>
<dbReference type="PROSITE" id="PS00201">
    <property type="entry name" value="FLAVODOXIN"/>
    <property type="match status" value="1"/>
</dbReference>
<dbReference type="InterPro" id="IPR029039">
    <property type="entry name" value="Flavoprotein-like_sf"/>
</dbReference>
<dbReference type="Pfam" id="PF19583">
    <property type="entry name" value="ODP"/>
    <property type="match status" value="1"/>
</dbReference>
<dbReference type="Pfam" id="PF00258">
    <property type="entry name" value="Flavodoxin_1"/>
    <property type="match status" value="1"/>
</dbReference>
<dbReference type="PIRSF" id="PIRSF005243">
    <property type="entry name" value="ROO"/>
    <property type="match status" value="1"/>
</dbReference>
<reference evidence="3 4" key="1">
    <citation type="journal article" date="2017" name="ISME J.">
        <title>Potential for microbial H2 and metal transformations associated with novel bacteria and archaea in deep terrestrial subsurface sediments.</title>
        <authorList>
            <person name="Hernsdorf A.W."/>
            <person name="Amano Y."/>
            <person name="Miyakawa K."/>
            <person name="Ise K."/>
            <person name="Suzuki Y."/>
            <person name="Anantharaman K."/>
            <person name="Probst A."/>
            <person name="Burstein D."/>
            <person name="Thomas B.C."/>
            <person name="Banfield J.F."/>
        </authorList>
    </citation>
    <scope>NUCLEOTIDE SEQUENCE [LARGE SCALE GENOMIC DNA]</scope>
    <source>
        <strain evidence="3">HGW-Wallbacteria-1</strain>
    </source>
</reference>
<dbReference type="InterPro" id="IPR045761">
    <property type="entry name" value="ODP_dom"/>
</dbReference>
<proteinExistence type="inferred from homology"/>
<evidence type="ECO:0000313" key="3">
    <source>
        <dbReference type="EMBL" id="PKK91219.1"/>
    </source>
</evidence>
<dbReference type="InterPro" id="IPR008254">
    <property type="entry name" value="Flavodoxin/NO_synth"/>
</dbReference>
<protein>
    <submittedName>
        <fullName evidence="3">MBL fold metallo-hydrolase</fullName>
    </submittedName>
</protein>
<evidence type="ECO:0000313" key="4">
    <source>
        <dbReference type="Proteomes" id="UP000233256"/>
    </source>
</evidence>
<dbReference type="PANTHER" id="PTHR43717">
    <property type="entry name" value="ANAEROBIC NITRIC OXIDE REDUCTASE FLAVORUBREDOXIN"/>
    <property type="match status" value="1"/>
</dbReference>
<feature type="domain" description="Flavodoxin-like" evidence="2">
    <location>
        <begin position="257"/>
        <end position="395"/>
    </location>
</feature>
<sequence length="405" mass="45233">MSDTFKAVRITDRIYWVGAIDWSVRDFHGYLTQRGTTYNAFLVLAEKITLIDTVKAPFMEEMMMRIASVIDPSKIDLIISNHAEMDHSGSLPATIERVRPEKVYASTMGVKALARHFHQLKGVEAVKDGQSLDLGGDLSVTFMETRMLHWPDSMFSFIPEEGVLFAQDGFGMHLASHERFADELPRDILQFEAEKYYANILMLYAPQTERLFRKVSEAGLSFPIIAPDHGPIWRGDDVDWILGKYSEWTQRKGSDRALVVYETMWGSTDLMARAIGEGISSTGAKVSLMPLKGNHRSDIMTHLLTAGALVLGSPTLNNNVFPAIMDLMTYVRGLKPKNLIGAAFGSYGWSGEAPNQLSAIFDEMKIEQIGSPLRIQYVPSTEDLALCRNFGETIGKALLERHSSS</sequence>
<dbReference type="EMBL" id="PGXC01000003">
    <property type="protein sequence ID" value="PKK91219.1"/>
    <property type="molecule type" value="Genomic_DNA"/>
</dbReference>
<dbReference type="SUPFAM" id="SSF52218">
    <property type="entry name" value="Flavoproteins"/>
    <property type="match status" value="1"/>
</dbReference>
<evidence type="ECO:0000259" key="2">
    <source>
        <dbReference type="PROSITE" id="PS50902"/>
    </source>
</evidence>
<dbReference type="GO" id="GO:0016787">
    <property type="term" value="F:hydrolase activity"/>
    <property type="evidence" value="ECO:0007669"/>
    <property type="project" value="UniProtKB-KW"/>
</dbReference>
<dbReference type="InterPro" id="IPR001226">
    <property type="entry name" value="Flavodoxin_CS"/>
</dbReference>
<comment type="similarity">
    <text evidence="1">In the N-terminal section; belongs to the zinc metallo-hydrolase group 3 family.</text>
</comment>
<comment type="caution">
    <text evidence="3">The sequence shown here is derived from an EMBL/GenBank/DDBJ whole genome shotgun (WGS) entry which is preliminary data.</text>
</comment>
<dbReference type="SMART" id="SM00849">
    <property type="entry name" value="Lactamase_B"/>
    <property type="match status" value="1"/>
</dbReference>
<dbReference type="Proteomes" id="UP000233256">
    <property type="component" value="Unassembled WGS sequence"/>
</dbReference>
<dbReference type="InterPro" id="IPR016440">
    <property type="entry name" value="Rubredoxin-O_OxRdtase"/>
</dbReference>
<dbReference type="InterPro" id="IPR036866">
    <property type="entry name" value="RibonucZ/Hydroxyglut_hydro"/>
</dbReference>